<reference evidence="2" key="1">
    <citation type="submission" date="2023-06" db="EMBL/GenBank/DDBJ databases">
        <authorList>
            <consortium name="Lawrence Berkeley National Laboratory"/>
            <person name="Ahrendt S."/>
            <person name="Sahu N."/>
            <person name="Indic B."/>
            <person name="Wong-Bajracharya J."/>
            <person name="Merenyi Z."/>
            <person name="Ke H.-M."/>
            <person name="Monk M."/>
            <person name="Kocsube S."/>
            <person name="Drula E."/>
            <person name="Lipzen A."/>
            <person name="Balint B."/>
            <person name="Henrissat B."/>
            <person name="Andreopoulos B."/>
            <person name="Martin F.M."/>
            <person name="Harder C.B."/>
            <person name="Rigling D."/>
            <person name="Ford K.L."/>
            <person name="Foster G.D."/>
            <person name="Pangilinan J."/>
            <person name="Papanicolaou A."/>
            <person name="Barry K."/>
            <person name="LaButti K."/>
            <person name="Viragh M."/>
            <person name="Koriabine M."/>
            <person name="Yan M."/>
            <person name="Riley R."/>
            <person name="Champramary S."/>
            <person name="Plett K.L."/>
            <person name="Tsai I.J."/>
            <person name="Slot J."/>
            <person name="Sipos G."/>
            <person name="Plett J."/>
            <person name="Nagy L.G."/>
            <person name="Grigoriev I.V."/>
        </authorList>
    </citation>
    <scope>NUCLEOTIDE SEQUENCE</scope>
    <source>
        <strain evidence="2">CCBAS 213</strain>
    </source>
</reference>
<evidence type="ECO:0000256" key="1">
    <source>
        <dbReference type="SAM" id="MobiDB-lite"/>
    </source>
</evidence>
<keyword evidence="3" id="KW-1185">Reference proteome</keyword>
<feature type="region of interest" description="Disordered" evidence="1">
    <location>
        <begin position="393"/>
        <end position="540"/>
    </location>
</feature>
<dbReference type="AlphaFoldDB" id="A0AA39JX92"/>
<feature type="compositionally biased region" description="Acidic residues" evidence="1">
    <location>
        <begin position="305"/>
        <end position="316"/>
    </location>
</feature>
<feature type="compositionally biased region" description="Basic and acidic residues" evidence="1">
    <location>
        <begin position="580"/>
        <end position="592"/>
    </location>
</feature>
<feature type="compositionally biased region" description="Basic and acidic residues" evidence="1">
    <location>
        <begin position="495"/>
        <end position="520"/>
    </location>
</feature>
<gene>
    <name evidence="2" type="ORF">EV420DRAFT_1563509</name>
</gene>
<comment type="caution">
    <text evidence="2">The sequence shown here is derived from an EMBL/GenBank/DDBJ whole genome shotgun (WGS) entry which is preliminary data.</text>
</comment>
<feature type="compositionally biased region" description="Low complexity" evidence="1">
    <location>
        <begin position="475"/>
        <end position="487"/>
    </location>
</feature>
<accession>A0AA39JX92</accession>
<proteinExistence type="predicted"/>
<feature type="compositionally biased region" description="Polar residues" evidence="1">
    <location>
        <begin position="225"/>
        <end position="236"/>
    </location>
</feature>
<evidence type="ECO:0000313" key="3">
    <source>
        <dbReference type="Proteomes" id="UP001175211"/>
    </source>
</evidence>
<feature type="region of interest" description="Disordered" evidence="1">
    <location>
        <begin position="222"/>
        <end position="377"/>
    </location>
</feature>
<organism evidence="2 3">
    <name type="scientific">Armillaria tabescens</name>
    <name type="common">Ringless honey mushroom</name>
    <name type="synonym">Agaricus tabescens</name>
    <dbReference type="NCBI Taxonomy" id="1929756"/>
    <lineage>
        <taxon>Eukaryota</taxon>
        <taxon>Fungi</taxon>
        <taxon>Dikarya</taxon>
        <taxon>Basidiomycota</taxon>
        <taxon>Agaricomycotina</taxon>
        <taxon>Agaricomycetes</taxon>
        <taxon>Agaricomycetidae</taxon>
        <taxon>Agaricales</taxon>
        <taxon>Marasmiineae</taxon>
        <taxon>Physalacriaceae</taxon>
        <taxon>Desarmillaria</taxon>
    </lineage>
</organism>
<evidence type="ECO:0000313" key="2">
    <source>
        <dbReference type="EMBL" id="KAK0450428.1"/>
    </source>
</evidence>
<feature type="region of interest" description="Disordered" evidence="1">
    <location>
        <begin position="177"/>
        <end position="196"/>
    </location>
</feature>
<feature type="compositionally biased region" description="Polar residues" evidence="1">
    <location>
        <begin position="460"/>
        <end position="471"/>
    </location>
</feature>
<sequence>MSRVKSYLFWSTFQARQLVRNVLMKEPQFGMHHQQLFNEIVRQYPHEKLPTHLIPLQAEHTRGPPVHGGEYGKPEPALADHPVRSMRYLKKVILEDMLRLNEVEKIILTPDRDAKRTKTNALYVKHPGPINATQMYRWRVVPGSQPAEVADPDPEEMFEARRVEAWKKKVQEKNRLLPPDLRISTRHPPPPKREMWLREREARDKGIDDPFVYKDDVRNPHILSNAKSEYQRSSTSRRPEGVDHDIEEQDTFSSSPSRQNPNDDIYEDSEDGGLEDLEPEPASSVEEADEAGEQAVYDALFASDSDIEEDEDEDEDYTRTIPSYRQGSLNHRREFSLAAGQNAPPEPESRENPNLSIPPFPKFNEHEIPGLSDKERQRLESWRETFRQGVEEKIQKMKRDPANPMIKLLEDQYDAEDKPSQDEGPQINFLRHGLHSTVYKRPSKPRTPYKESELEGEDMTPSTRQRPSSPDTKPEGSSTSSDPSPRSQITFLKIEPYERSRRPRKPPKEPEPERWDRDLPEDILPPAIDVRKDAPMPIPDVTVRIGSTVDVRHSRATRLYESLARKSSTGPFAVPKLIIERDPATRPSKGDYLRSSTPRGPGDPRNPNRRVGDAEEIDDMLD</sequence>
<feature type="region of interest" description="Disordered" evidence="1">
    <location>
        <begin position="580"/>
        <end position="622"/>
    </location>
</feature>
<dbReference type="EMBL" id="JAUEPS010000036">
    <property type="protein sequence ID" value="KAK0450428.1"/>
    <property type="molecule type" value="Genomic_DNA"/>
</dbReference>
<name>A0AA39JX92_ARMTA</name>
<dbReference type="RefSeq" id="XP_060327299.1">
    <property type="nucleotide sequence ID" value="XM_060473937.1"/>
</dbReference>
<dbReference type="Proteomes" id="UP001175211">
    <property type="component" value="Unassembled WGS sequence"/>
</dbReference>
<feature type="compositionally biased region" description="Polar residues" evidence="1">
    <location>
        <begin position="320"/>
        <end position="329"/>
    </location>
</feature>
<protein>
    <submittedName>
        <fullName evidence="2">Uncharacterized protein</fullName>
    </submittedName>
</protein>
<feature type="compositionally biased region" description="Basic and acidic residues" evidence="1">
    <location>
        <begin position="363"/>
        <end position="377"/>
    </location>
</feature>
<dbReference type="GeneID" id="85357485"/>
<feature type="compositionally biased region" description="Polar residues" evidence="1">
    <location>
        <begin position="251"/>
        <end position="262"/>
    </location>
</feature>
<feature type="compositionally biased region" description="Acidic residues" evidence="1">
    <location>
        <begin position="264"/>
        <end position="279"/>
    </location>
</feature>